<accession>A0A0V1BX93</accession>
<dbReference type="EMBL" id="JYDH01000007">
    <property type="protein sequence ID" value="KRY41574.1"/>
    <property type="molecule type" value="Genomic_DNA"/>
</dbReference>
<evidence type="ECO:0000313" key="3">
    <source>
        <dbReference type="Proteomes" id="UP000054776"/>
    </source>
</evidence>
<dbReference type="OrthoDB" id="10392795at2759"/>
<dbReference type="AlphaFoldDB" id="A0A0V1BX93"/>
<evidence type="ECO:0000313" key="2">
    <source>
        <dbReference type="EMBL" id="KRY41574.1"/>
    </source>
</evidence>
<feature type="region of interest" description="Disordered" evidence="1">
    <location>
        <begin position="126"/>
        <end position="161"/>
    </location>
</feature>
<sequence length="161" mass="18261">MLICWRTGAEVDAQIVKPMANRHRWYYVVEDVGALYKLTQTSYGYIVEKLGGSWRSGGDQRAGRRGNGDWMMNGTDKPGEIAGEETKKKPCTWLFYGPLFVKPSNGSIEPWVDELTNGQVEHRRYGQKKIHQHTDQLNHQSARPQSLDGANHCPKKTLQCA</sequence>
<keyword evidence="3" id="KW-1185">Reference proteome</keyword>
<name>A0A0V1BX93_TRISP</name>
<gene>
    <name evidence="2" type="ORF">T01_519</name>
</gene>
<organism evidence="2 3">
    <name type="scientific">Trichinella spiralis</name>
    <name type="common">Trichina worm</name>
    <dbReference type="NCBI Taxonomy" id="6334"/>
    <lineage>
        <taxon>Eukaryota</taxon>
        <taxon>Metazoa</taxon>
        <taxon>Ecdysozoa</taxon>
        <taxon>Nematoda</taxon>
        <taxon>Enoplea</taxon>
        <taxon>Dorylaimia</taxon>
        <taxon>Trichinellida</taxon>
        <taxon>Trichinellidae</taxon>
        <taxon>Trichinella</taxon>
    </lineage>
</organism>
<feature type="compositionally biased region" description="Polar residues" evidence="1">
    <location>
        <begin position="135"/>
        <end position="144"/>
    </location>
</feature>
<dbReference type="Proteomes" id="UP000054776">
    <property type="component" value="Unassembled WGS sequence"/>
</dbReference>
<feature type="region of interest" description="Disordered" evidence="1">
    <location>
        <begin position="56"/>
        <end position="83"/>
    </location>
</feature>
<reference evidence="2 3" key="1">
    <citation type="submission" date="2015-01" db="EMBL/GenBank/DDBJ databases">
        <title>Evolution of Trichinella species and genotypes.</title>
        <authorList>
            <person name="Korhonen P.K."/>
            <person name="Edoardo P."/>
            <person name="Giuseppe L.R."/>
            <person name="Gasser R.B."/>
        </authorList>
    </citation>
    <scope>NUCLEOTIDE SEQUENCE [LARGE SCALE GENOMIC DNA]</scope>
    <source>
        <strain evidence="2">ISS3</strain>
    </source>
</reference>
<comment type="caution">
    <text evidence="2">The sequence shown here is derived from an EMBL/GenBank/DDBJ whole genome shotgun (WGS) entry which is preliminary data.</text>
</comment>
<proteinExistence type="predicted"/>
<dbReference type="InParanoid" id="A0A0V1BX93"/>
<protein>
    <submittedName>
        <fullName evidence="2">Uncharacterized protein</fullName>
    </submittedName>
</protein>
<evidence type="ECO:0000256" key="1">
    <source>
        <dbReference type="SAM" id="MobiDB-lite"/>
    </source>
</evidence>